<keyword evidence="3" id="KW-1185">Reference proteome</keyword>
<accession>A0A4S8PGA1</accession>
<dbReference type="AlphaFoldDB" id="A0A4S8PGA1"/>
<evidence type="ECO:0008006" key="4">
    <source>
        <dbReference type="Google" id="ProtNLM"/>
    </source>
</evidence>
<dbReference type="SUPFAM" id="SSF140453">
    <property type="entry name" value="EsxAB dimer-like"/>
    <property type="match status" value="1"/>
</dbReference>
<dbReference type="InterPro" id="IPR036689">
    <property type="entry name" value="ESAT-6-like_sf"/>
</dbReference>
<gene>
    <name evidence="2" type="ORF">E9998_08625</name>
</gene>
<dbReference type="Gene3D" id="1.10.287.1060">
    <property type="entry name" value="ESAT-6-like"/>
    <property type="match status" value="1"/>
</dbReference>
<evidence type="ECO:0000256" key="1">
    <source>
        <dbReference type="SAM" id="Coils"/>
    </source>
</evidence>
<name>A0A4S8PGA1_9ACTN</name>
<feature type="coiled-coil region" evidence="1">
    <location>
        <begin position="11"/>
        <end position="38"/>
    </location>
</feature>
<dbReference type="OrthoDB" id="3627085at2"/>
<dbReference type="RefSeq" id="WP_136529296.1">
    <property type="nucleotide sequence ID" value="NZ_STGX01000005.1"/>
</dbReference>
<dbReference type="Proteomes" id="UP000305792">
    <property type="component" value="Unassembled WGS sequence"/>
</dbReference>
<proteinExistence type="predicted"/>
<sequence length="108" mass="11474">MADLDLDPETFRQAADQLDAAKDEVQGLLDQFTGALEEFADAFGGDTIGTLAGLAHQACTDGLTECFTTNIEELADYAQNLREMADVHETGDADIAAMFDQIGGEIGT</sequence>
<protein>
    <recommendedName>
        <fullName evidence="4">WXG100 family type VII secretion target</fullName>
    </recommendedName>
</protein>
<dbReference type="EMBL" id="STGX01000005">
    <property type="protein sequence ID" value="THV29553.1"/>
    <property type="molecule type" value="Genomic_DNA"/>
</dbReference>
<reference evidence="2 3" key="1">
    <citation type="journal article" date="2018" name="Int. J. Syst. Evol. Microbiol.">
        <title>Glycomyces paridis sp. nov., isolated from the medicinal plant Paris polyphylla.</title>
        <authorList>
            <person name="Fang X.M."/>
            <person name="Bai J.L."/>
            <person name="Su J."/>
            <person name="Zhao L.L."/>
            <person name="Liu H.Y."/>
            <person name="Ma B.P."/>
            <person name="Zhang Y.Q."/>
            <person name="Yu L.Y."/>
        </authorList>
    </citation>
    <scope>NUCLEOTIDE SEQUENCE [LARGE SCALE GENOMIC DNA]</scope>
    <source>
        <strain evidence="2 3">CPCC 204357</strain>
    </source>
</reference>
<evidence type="ECO:0000313" key="3">
    <source>
        <dbReference type="Proteomes" id="UP000305792"/>
    </source>
</evidence>
<evidence type="ECO:0000313" key="2">
    <source>
        <dbReference type="EMBL" id="THV29553.1"/>
    </source>
</evidence>
<comment type="caution">
    <text evidence="2">The sequence shown here is derived from an EMBL/GenBank/DDBJ whole genome shotgun (WGS) entry which is preliminary data.</text>
</comment>
<organism evidence="2 3">
    <name type="scientific">Glycomyces paridis</name>
    <dbReference type="NCBI Taxonomy" id="2126555"/>
    <lineage>
        <taxon>Bacteria</taxon>
        <taxon>Bacillati</taxon>
        <taxon>Actinomycetota</taxon>
        <taxon>Actinomycetes</taxon>
        <taxon>Glycomycetales</taxon>
        <taxon>Glycomycetaceae</taxon>
        <taxon>Glycomyces</taxon>
    </lineage>
</organism>
<keyword evidence="1" id="KW-0175">Coiled coil</keyword>